<feature type="modified residue" description="4-aspartylphosphate" evidence="1">
    <location>
        <position position="55"/>
    </location>
</feature>
<reference evidence="4 5" key="1">
    <citation type="submission" date="2019-09" db="EMBL/GenBank/DDBJ databases">
        <title>Draft genome sequence of Ginsengibacter sp. BR5-29.</title>
        <authorList>
            <person name="Im W.-T."/>
        </authorList>
    </citation>
    <scope>NUCLEOTIDE SEQUENCE [LARGE SCALE GENOMIC DNA]</scope>
    <source>
        <strain evidence="4 5">BR5-29</strain>
    </source>
</reference>
<dbReference type="EMBL" id="VYQF01000015">
    <property type="protein sequence ID" value="KAA9034450.1"/>
    <property type="molecule type" value="Genomic_DNA"/>
</dbReference>
<evidence type="ECO:0000313" key="5">
    <source>
        <dbReference type="Proteomes" id="UP000326903"/>
    </source>
</evidence>
<gene>
    <name evidence="4" type="ORF">FW778_22480</name>
</gene>
<keyword evidence="5" id="KW-1185">Reference proteome</keyword>
<protein>
    <submittedName>
        <fullName evidence="4">Response regulator transcription factor</fullName>
    </submittedName>
</protein>
<dbReference type="SMART" id="SM00448">
    <property type="entry name" value="REC"/>
    <property type="match status" value="1"/>
</dbReference>
<dbReference type="InterPro" id="IPR007492">
    <property type="entry name" value="LytTR_DNA-bd_dom"/>
</dbReference>
<dbReference type="GO" id="GO:0003677">
    <property type="term" value="F:DNA binding"/>
    <property type="evidence" value="ECO:0007669"/>
    <property type="project" value="InterPro"/>
</dbReference>
<evidence type="ECO:0000313" key="4">
    <source>
        <dbReference type="EMBL" id="KAA9034450.1"/>
    </source>
</evidence>
<dbReference type="InterPro" id="IPR011006">
    <property type="entry name" value="CheY-like_superfamily"/>
</dbReference>
<dbReference type="InterPro" id="IPR046947">
    <property type="entry name" value="LytR-like"/>
</dbReference>
<feature type="domain" description="HTH LytTR-type" evidence="3">
    <location>
        <begin position="144"/>
        <end position="246"/>
    </location>
</feature>
<dbReference type="InterPro" id="IPR001789">
    <property type="entry name" value="Sig_transdc_resp-reg_receiver"/>
</dbReference>
<evidence type="ECO:0000256" key="1">
    <source>
        <dbReference type="PROSITE-ProRule" id="PRU00169"/>
    </source>
</evidence>
<dbReference type="PANTHER" id="PTHR37299:SF1">
    <property type="entry name" value="STAGE 0 SPORULATION PROTEIN A HOMOLOG"/>
    <property type="match status" value="1"/>
</dbReference>
<evidence type="ECO:0000259" key="3">
    <source>
        <dbReference type="PROSITE" id="PS50930"/>
    </source>
</evidence>
<dbReference type="Proteomes" id="UP000326903">
    <property type="component" value="Unassembled WGS sequence"/>
</dbReference>
<organism evidence="4 5">
    <name type="scientific">Ginsengibacter hankyongi</name>
    <dbReference type="NCBI Taxonomy" id="2607284"/>
    <lineage>
        <taxon>Bacteria</taxon>
        <taxon>Pseudomonadati</taxon>
        <taxon>Bacteroidota</taxon>
        <taxon>Chitinophagia</taxon>
        <taxon>Chitinophagales</taxon>
        <taxon>Chitinophagaceae</taxon>
        <taxon>Ginsengibacter</taxon>
    </lineage>
</organism>
<dbReference type="Pfam" id="PF04397">
    <property type="entry name" value="LytTR"/>
    <property type="match status" value="1"/>
</dbReference>
<feature type="domain" description="Response regulatory" evidence="2">
    <location>
        <begin position="3"/>
        <end position="116"/>
    </location>
</feature>
<dbReference type="PANTHER" id="PTHR37299">
    <property type="entry name" value="TRANSCRIPTIONAL REGULATOR-RELATED"/>
    <property type="match status" value="1"/>
</dbReference>
<dbReference type="Pfam" id="PF00072">
    <property type="entry name" value="Response_reg"/>
    <property type="match status" value="1"/>
</dbReference>
<keyword evidence="1" id="KW-0597">Phosphoprotein</keyword>
<comment type="caution">
    <text evidence="4">The sequence shown here is derived from an EMBL/GenBank/DDBJ whole genome shotgun (WGS) entry which is preliminary data.</text>
</comment>
<dbReference type="PROSITE" id="PS50110">
    <property type="entry name" value="RESPONSE_REGULATORY"/>
    <property type="match status" value="1"/>
</dbReference>
<dbReference type="SMART" id="SM00850">
    <property type="entry name" value="LytTR"/>
    <property type="match status" value="1"/>
</dbReference>
<dbReference type="SUPFAM" id="SSF52172">
    <property type="entry name" value="CheY-like"/>
    <property type="match status" value="1"/>
</dbReference>
<evidence type="ECO:0000259" key="2">
    <source>
        <dbReference type="PROSITE" id="PS50110"/>
    </source>
</evidence>
<dbReference type="AlphaFoldDB" id="A0A5J5IDN0"/>
<dbReference type="GO" id="GO:0000156">
    <property type="term" value="F:phosphorelay response regulator activity"/>
    <property type="evidence" value="ECO:0007669"/>
    <property type="project" value="InterPro"/>
</dbReference>
<proteinExistence type="predicted"/>
<accession>A0A5J5IDN0</accession>
<dbReference type="Gene3D" id="3.40.50.2300">
    <property type="match status" value="1"/>
</dbReference>
<sequence>MIKSVIIDDELHCQETLTLLLKEYCPQVQVLQQCRSAKQGLEAINKLNPQMVFLDIEMPVMNAFEMLEQFNEISFAIIFTTSYDQYAIKAIRFSALDYLLKPIEPNELIRAVTRVQENRHLPDAEQFQMLLKQIHGNTTGFNKVAVPTAEGFELISSDQVLYCEANDNYTHFYLKNKTKIIACRTLKEIEEQLMDFKFFVRVHNSFMVNLNEVTKYVRGEGGYLVMSNNSSISVSRSRKDSLLKFF</sequence>
<dbReference type="Gene3D" id="2.40.50.1020">
    <property type="entry name" value="LytTr DNA-binding domain"/>
    <property type="match status" value="1"/>
</dbReference>
<dbReference type="RefSeq" id="WP_150417161.1">
    <property type="nucleotide sequence ID" value="NZ_VYQF01000015.1"/>
</dbReference>
<dbReference type="PROSITE" id="PS50930">
    <property type="entry name" value="HTH_LYTTR"/>
    <property type="match status" value="1"/>
</dbReference>
<name>A0A5J5IDN0_9BACT</name>